<comment type="similarity">
    <text evidence="5">Belongs to the UPF0182 family.</text>
</comment>
<feature type="region of interest" description="Disordered" evidence="6">
    <location>
        <begin position="1"/>
        <end position="22"/>
    </location>
</feature>
<organism evidence="7 8">
    <name type="scientific">Nocardioides currus</name>
    <dbReference type="NCBI Taxonomy" id="2133958"/>
    <lineage>
        <taxon>Bacteria</taxon>
        <taxon>Bacillati</taxon>
        <taxon>Actinomycetota</taxon>
        <taxon>Actinomycetes</taxon>
        <taxon>Propionibacteriales</taxon>
        <taxon>Nocardioidaceae</taxon>
        <taxon>Nocardioides</taxon>
    </lineage>
</organism>
<accession>A0A2R7Z086</accession>
<name>A0A2R7Z086_9ACTN</name>
<keyword evidence="3 5" id="KW-1133">Transmembrane helix</keyword>
<evidence type="ECO:0000256" key="2">
    <source>
        <dbReference type="ARBA" id="ARBA00022692"/>
    </source>
</evidence>
<dbReference type="InterPro" id="IPR005372">
    <property type="entry name" value="UPF0182"/>
</dbReference>
<protein>
    <recommendedName>
        <fullName evidence="5">UPF0182 protein C7S10_08335</fullName>
    </recommendedName>
</protein>
<feature type="transmembrane region" description="Helical" evidence="5">
    <location>
        <begin position="28"/>
        <end position="49"/>
    </location>
</feature>
<dbReference type="PANTHER" id="PTHR39344:SF1">
    <property type="entry name" value="UPF0182 PROTEIN SLL1060"/>
    <property type="match status" value="1"/>
</dbReference>
<feature type="transmembrane region" description="Helical" evidence="5">
    <location>
        <begin position="212"/>
        <end position="230"/>
    </location>
</feature>
<dbReference type="GO" id="GO:0005886">
    <property type="term" value="C:plasma membrane"/>
    <property type="evidence" value="ECO:0007669"/>
    <property type="project" value="UniProtKB-SubCell"/>
</dbReference>
<keyword evidence="4 5" id="KW-0472">Membrane</keyword>
<sequence>MSGMFDGDAERQEELPPRGGRSTRSRTLIITAAVLVVLFLVLTGFSSFWTERLWFKSTGFGSVFQTLLWTRVGLFLVFGGVMAAVVALNLALAYRARPMLLSGGDANLARYRDAVSPVTGWLFGGISALMGIFAGASAAGKWREYSLWRHATPFGSTDPYFNRDAGFYVFELPWWHYVTDFVMALAVIGLLAAALVHYLYGGIRLSVPRDRISGAAQVHLSALLGVFVLAKGADYWLDRFDLVTGSGSLFTGMGYTDEQAVLPAKEILAGVALICAVLFFLNIWRRTWLLPSMGIALLALSAILLGLIVPGVVQQFQVRPNVPDKEGDYIAANIEATRAAYGLDEIEVSPYTREPDPKNADLEALDAITSSVPLLDPKVVSPTFEVQQQVRGYYSVSNVLDVDRYNIDGKDRALVLGVRELEQSGLRAEARNWSNLHTVYTHGNGVIAAYANQRPIDDETQSGTIQWAEGQEISQSALTDLSPDGYESRVYYGERSPSYSIVGKSSDDGNDVELDLPKGVRDDENQTTTYDGDGGVPIGGLFNKLIYALKFGEPNLLLSGRVNGNSKILYDREPRTMVEKVAPWLTVDSDPYPAVIDGKIQWILDGYTVTDRYPLSQRESLETMTDDSLAQDNGFQTLPTDEINYMRNAVKATVDAYDGTVKIYAWDEDDPILQAWSEVFPGIVQPKSDIPDSLMEHLRYPDDLFKVQRYQFARYHVTDAKDWYEDNNRWEVPKDPRTKDLLQPPYRLFTEGADGSSNYSLTSVYVPYRRQKLASFVNVDSDATSDTYGKISVLELPDELTDGPEAISNEISSDEDVRSEVFSFSQGNVTPVYGNLLTLPVESGLMYVQPLYAQRSDTDASFPILRFVLVSYGGRVGIGTSLREAIADVLGVAATDPTPTPDPDPDPGQTDPEPSGSVNDQIRSLLAQAEAKFEAADQAQANGNTVGWARLMEEGRDLITRAVALADERDSQAATGN</sequence>
<evidence type="ECO:0000313" key="8">
    <source>
        <dbReference type="Proteomes" id="UP000244867"/>
    </source>
</evidence>
<dbReference type="Proteomes" id="UP000244867">
    <property type="component" value="Unassembled WGS sequence"/>
</dbReference>
<keyword evidence="8" id="KW-1185">Reference proteome</keyword>
<dbReference type="PANTHER" id="PTHR39344">
    <property type="entry name" value="UPF0182 PROTEIN SLL1060"/>
    <property type="match status" value="1"/>
</dbReference>
<dbReference type="HAMAP" id="MF_01600">
    <property type="entry name" value="UPF0182"/>
    <property type="match status" value="1"/>
</dbReference>
<keyword evidence="2 5" id="KW-0812">Transmembrane</keyword>
<feature type="region of interest" description="Disordered" evidence="6">
    <location>
        <begin position="893"/>
        <end position="919"/>
    </location>
</feature>
<dbReference type="GO" id="GO:0005576">
    <property type="term" value="C:extracellular region"/>
    <property type="evidence" value="ECO:0007669"/>
    <property type="project" value="TreeGrafter"/>
</dbReference>
<dbReference type="OrthoDB" id="9763654at2"/>
<reference evidence="7 8" key="1">
    <citation type="submission" date="2018-03" db="EMBL/GenBank/DDBJ databases">
        <authorList>
            <person name="Keele B.F."/>
        </authorList>
    </citation>
    <scope>NUCLEOTIDE SEQUENCE [LARGE SCALE GENOMIC DNA]</scope>
    <source>
        <strain evidence="7 8">IB-3</strain>
    </source>
</reference>
<proteinExistence type="inferred from homology"/>
<dbReference type="Pfam" id="PF03699">
    <property type="entry name" value="UPF0182"/>
    <property type="match status" value="1"/>
</dbReference>
<dbReference type="AlphaFoldDB" id="A0A2R7Z086"/>
<evidence type="ECO:0000313" key="7">
    <source>
        <dbReference type="EMBL" id="PUA82031.1"/>
    </source>
</evidence>
<keyword evidence="1 5" id="KW-1003">Cell membrane</keyword>
<evidence type="ECO:0000256" key="6">
    <source>
        <dbReference type="SAM" id="MobiDB-lite"/>
    </source>
</evidence>
<dbReference type="EMBL" id="PYXZ01000002">
    <property type="protein sequence ID" value="PUA82031.1"/>
    <property type="molecule type" value="Genomic_DNA"/>
</dbReference>
<feature type="transmembrane region" description="Helical" evidence="5">
    <location>
        <begin position="181"/>
        <end position="200"/>
    </location>
</feature>
<evidence type="ECO:0000256" key="5">
    <source>
        <dbReference type="HAMAP-Rule" id="MF_01600"/>
    </source>
</evidence>
<gene>
    <name evidence="7" type="ORF">C7S10_08335</name>
</gene>
<comment type="caution">
    <text evidence="7">The sequence shown here is derived from an EMBL/GenBank/DDBJ whole genome shotgun (WGS) entry which is preliminary data.</text>
</comment>
<evidence type="ECO:0000256" key="3">
    <source>
        <dbReference type="ARBA" id="ARBA00022989"/>
    </source>
</evidence>
<feature type="transmembrane region" description="Helical" evidence="5">
    <location>
        <begin position="296"/>
        <end position="313"/>
    </location>
</feature>
<comment type="subcellular location">
    <subcellularLocation>
        <location evidence="5">Cell membrane</location>
        <topology evidence="5">Multi-pass membrane protein</topology>
    </subcellularLocation>
</comment>
<feature type="transmembrane region" description="Helical" evidence="5">
    <location>
        <begin position="267"/>
        <end position="284"/>
    </location>
</feature>
<feature type="transmembrane region" description="Helical" evidence="5">
    <location>
        <begin position="115"/>
        <end position="139"/>
    </location>
</feature>
<feature type="transmembrane region" description="Helical" evidence="5">
    <location>
        <begin position="69"/>
        <end position="94"/>
    </location>
</feature>
<evidence type="ECO:0000256" key="4">
    <source>
        <dbReference type="ARBA" id="ARBA00023136"/>
    </source>
</evidence>
<evidence type="ECO:0000256" key="1">
    <source>
        <dbReference type="ARBA" id="ARBA00022475"/>
    </source>
</evidence>